<proteinExistence type="predicted"/>
<dbReference type="PANTHER" id="PTHR36933">
    <property type="entry name" value="SLL0788 PROTEIN"/>
    <property type="match status" value="1"/>
</dbReference>
<keyword evidence="5" id="KW-1185">Reference proteome</keyword>
<keyword evidence="2" id="KW-0732">Signal</keyword>
<comment type="caution">
    <text evidence="4">The sequence shown here is derived from an EMBL/GenBank/DDBJ whole genome shotgun (WGS) entry which is preliminary data.</text>
</comment>
<evidence type="ECO:0000259" key="3">
    <source>
        <dbReference type="Pfam" id="PF03713"/>
    </source>
</evidence>
<dbReference type="EMBL" id="JADBEE010000002">
    <property type="protein sequence ID" value="MBE1515802.1"/>
    <property type="molecule type" value="Genomic_DNA"/>
</dbReference>
<feature type="region of interest" description="Disordered" evidence="1">
    <location>
        <begin position="22"/>
        <end position="43"/>
    </location>
</feature>
<evidence type="ECO:0000256" key="2">
    <source>
        <dbReference type="SAM" id="SignalP"/>
    </source>
</evidence>
<reference evidence="4 5" key="1">
    <citation type="submission" date="2020-10" db="EMBL/GenBank/DDBJ databases">
        <title>Sequencing the genomes of 1000 actinobacteria strains.</title>
        <authorList>
            <person name="Klenk H.-P."/>
        </authorList>
    </citation>
    <scope>NUCLEOTIDE SEQUENCE [LARGE SCALE GENOMIC DNA]</scope>
    <source>
        <strain evidence="4 5">DSM 15474</strain>
    </source>
</reference>
<feature type="compositionally biased region" description="Low complexity" evidence="1">
    <location>
        <begin position="22"/>
        <end position="42"/>
    </location>
</feature>
<evidence type="ECO:0000313" key="4">
    <source>
        <dbReference type="EMBL" id="MBE1515802.1"/>
    </source>
</evidence>
<gene>
    <name evidence="4" type="ORF">H4W26_002594</name>
</gene>
<dbReference type="PROSITE" id="PS51257">
    <property type="entry name" value="PROKAR_LIPOPROTEIN"/>
    <property type="match status" value="1"/>
</dbReference>
<dbReference type="PANTHER" id="PTHR36933:SF1">
    <property type="entry name" value="SLL0788 PROTEIN"/>
    <property type="match status" value="1"/>
</dbReference>
<organism evidence="4 5">
    <name type="scientific">Nesterenkonia halotolerans</name>
    <dbReference type="NCBI Taxonomy" id="225325"/>
    <lineage>
        <taxon>Bacteria</taxon>
        <taxon>Bacillati</taxon>
        <taxon>Actinomycetota</taxon>
        <taxon>Actinomycetes</taxon>
        <taxon>Micrococcales</taxon>
        <taxon>Micrococcaceae</taxon>
        <taxon>Nesterenkonia</taxon>
    </lineage>
</organism>
<dbReference type="Gene3D" id="1.20.1260.10">
    <property type="match status" value="1"/>
</dbReference>
<feature type="domain" description="DUF305" evidence="3">
    <location>
        <begin position="51"/>
        <end position="203"/>
    </location>
</feature>
<evidence type="ECO:0000313" key="5">
    <source>
        <dbReference type="Proteomes" id="UP000636579"/>
    </source>
</evidence>
<protein>
    <submittedName>
        <fullName evidence="4">Uncharacterized protein (DUF305 family)</fullName>
    </submittedName>
</protein>
<feature type="chain" id="PRO_5046658055" evidence="2">
    <location>
        <begin position="21"/>
        <end position="206"/>
    </location>
</feature>
<dbReference type="InterPro" id="IPR005183">
    <property type="entry name" value="DUF305_CopM-like"/>
</dbReference>
<sequence length="206" mass="22107">MNTKSLSASIGAFAVAAALASCGSSEEPASESAAETTQSAEAVSEEYNEADVGYVSGMAMHHQQAVEMSEILLEKDGIDPEVSTLAEDIRAAQGPEMEQMDAWLEAWGETEHADHEDMEGMDSMEGMSGMDGMMSEDELSQLQDSTGTEASRLFLEQMIAHHEGAVSSAQDHLDTGQNPEALELSDTIIADQQAEIEEMETLLEDL</sequence>
<feature type="signal peptide" evidence="2">
    <location>
        <begin position="1"/>
        <end position="20"/>
    </location>
</feature>
<name>A0ABR9JAB8_9MICC</name>
<dbReference type="InterPro" id="IPR012347">
    <property type="entry name" value="Ferritin-like"/>
</dbReference>
<evidence type="ECO:0000256" key="1">
    <source>
        <dbReference type="SAM" id="MobiDB-lite"/>
    </source>
</evidence>
<dbReference type="Pfam" id="PF03713">
    <property type="entry name" value="DUF305"/>
    <property type="match status" value="1"/>
</dbReference>
<dbReference type="RefSeq" id="WP_192592591.1">
    <property type="nucleotide sequence ID" value="NZ_JADBEE010000002.1"/>
</dbReference>
<dbReference type="Proteomes" id="UP000636579">
    <property type="component" value="Unassembled WGS sequence"/>
</dbReference>
<accession>A0ABR9JAB8</accession>